<dbReference type="PANTHER" id="PTHR38436">
    <property type="entry name" value="POLYKETIDE CYCLASE SNOAL-LIKE DOMAIN"/>
    <property type="match status" value="1"/>
</dbReference>
<evidence type="ECO:0000313" key="1">
    <source>
        <dbReference type="EMBL" id="GHH14801.1"/>
    </source>
</evidence>
<proteinExistence type="predicted"/>
<dbReference type="RefSeq" id="WP_191254978.1">
    <property type="nucleotide sequence ID" value="NZ_BNAY01000003.1"/>
</dbReference>
<dbReference type="Proteomes" id="UP000635387">
    <property type="component" value="Unassembled WGS sequence"/>
</dbReference>
<protein>
    <recommendedName>
        <fullName evidence="3">Ester cyclase</fullName>
    </recommendedName>
</protein>
<evidence type="ECO:0000313" key="2">
    <source>
        <dbReference type="Proteomes" id="UP000635387"/>
    </source>
</evidence>
<dbReference type="InterPro" id="IPR032710">
    <property type="entry name" value="NTF2-like_dom_sf"/>
</dbReference>
<dbReference type="SUPFAM" id="SSF54427">
    <property type="entry name" value="NTF2-like"/>
    <property type="match status" value="1"/>
</dbReference>
<dbReference type="Gene3D" id="3.10.450.50">
    <property type="match status" value="1"/>
</dbReference>
<dbReference type="EMBL" id="BNAY01000003">
    <property type="protein sequence ID" value="GHH14801.1"/>
    <property type="molecule type" value="Genomic_DNA"/>
</dbReference>
<accession>A0ABQ3LGE0</accession>
<evidence type="ECO:0008006" key="3">
    <source>
        <dbReference type="Google" id="ProtNLM"/>
    </source>
</evidence>
<keyword evidence="2" id="KW-1185">Reference proteome</keyword>
<dbReference type="InterPro" id="IPR009959">
    <property type="entry name" value="Cyclase_SnoaL-like"/>
</dbReference>
<organism evidence="1 2">
    <name type="scientific">Amycolatopsis oliviviridis</name>
    <dbReference type="NCBI Taxonomy" id="1471590"/>
    <lineage>
        <taxon>Bacteria</taxon>
        <taxon>Bacillati</taxon>
        <taxon>Actinomycetota</taxon>
        <taxon>Actinomycetes</taxon>
        <taxon>Pseudonocardiales</taxon>
        <taxon>Pseudonocardiaceae</taxon>
        <taxon>Amycolatopsis</taxon>
    </lineage>
</organism>
<dbReference type="Pfam" id="PF07366">
    <property type="entry name" value="SnoaL"/>
    <property type="match status" value="1"/>
</dbReference>
<gene>
    <name evidence="1" type="ORF">GCM10017790_28520</name>
</gene>
<dbReference type="PANTHER" id="PTHR38436:SF1">
    <property type="entry name" value="ESTER CYCLASE"/>
    <property type="match status" value="1"/>
</dbReference>
<sequence>MSDTTMSEAATVVRRFYDTLSTGDLTVVDEVLASGWEAVPALSADGPEGWKATVAYLRAALSDLELVIEDVVVDGDRVAVSSTCRGVHTGELLGVAGTGRQVEFSAIDVHRLEHGRIVWSRHLEDHFGLAHQIGLTFTPTS</sequence>
<comment type="caution">
    <text evidence="1">The sequence shown here is derived from an EMBL/GenBank/DDBJ whole genome shotgun (WGS) entry which is preliminary data.</text>
</comment>
<name>A0ABQ3LGE0_9PSEU</name>
<reference evidence="2" key="1">
    <citation type="journal article" date="2019" name="Int. J. Syst. Evol. Microbiol.">
        <title>The Global Catalogue of Microorganisms (GCM) 10K type strain sequencing project: providing services to taxonomists for standard genome sequencing and annotation.</title>
        <authorList>
            <consortium name="The Broad Institute Genomics Platform"/>
            <consortium name="The Broad Institute Genome Sequencing Center for Infectious Disease"/>
            <person name="Wu L."/>
            <person name="Ma J."/>
        </authorList>
    </citation>
    <scope>NUCLEOTIDE SEQUENCE [LARGE SCALE GENOMIC DNA]</scope>
    <source>
        <strain evidence="2">CGMCC 4.7683</strain>
    </source>
</reference>